<comment type="similarity">
    <text evidence="3 5">Belongs to the UDP-N-acetylglucosamine 2-epimerase family.</text>
</comment>
<evidence type="ECO:0000313" key="7">
    <source>
        <dbReference type="EMBL" id="KTD06826.1"/>
    </source>
</evidence>
<dbReference type="OrthoDB" id="9803238at2"/>
<dbReference type="Proteomes" id="UP000054715">
    <property type="component" value="Unassembled WGS sequence"/>
</dbReference>
<evidence type="ECO:0000256" key="4">
    <source>
        <dbReference type="ARBA" id="ARBA00038858"/>
    </source>
</evidence>
<comment type="catalytic activity">
    <reaction evidence="2">
        <text>UDP-N-acetyl-alpha-D-glucosamine = UDP-N-acetyl-alpha-D-mannosamine</text>
        <dbReference type="Rhea" id="RHEA:17213"/>
        <dbReference type="ChEBI" id="CHEBI:57705"/>
        <dbReference type="ChEBI" id="CHEBI:68623"/>
        <dbReference type="EC" id="5.1.3.14"/>
    </reaction>
</comment>
<evidence type="ECO:0000256" key="2">
    <source>
        <dbReference type="ARBA" id="ARBA00036080"/>
    </source>
</evidence>
<evidence type="ECO:0000259" key="6">
    <source>
        <dbReference type="Pfam" id="PF02350"/>
    </source>
</evidence>
<dbReference type="InterPro" id="IPR003331">
    <property type="entry name" value="UDP_GlcNAc_Epimerase_2_dom"/>
</dbReference>
<evidence type="ECO:0000256" key="3">
    <source>
        <dbReference type="ARBA" id="ARBA00038209"/>
    </source>
</evidence>
<sequence>MISTLTVFGTRPEAIKLAPLIKEFALHPTINNKICITGQHQQMLMPVLDLFNIKPDFNLDVMSINQSLTALTIKILSGIEELLKKYRPNLILVHGDTTTTFAATLAAYYHQIPVAHIEAGLRSGNINSPWPEEANRKLTATLADIHFAPTQLACDNLLREGVSSKKIHVTGNTVVDALFHMIKKIDLEPELNEQLAKHFPFLNPSRKVILITGHRRENFGKGVERICQAIKQIALNFPEVDLVYPVHLNPNILQPVNSLLKGISNVHLIEPVNYLPFIYLMKWCYIILTDSGGIQEEAPSLGKPVLVMRDTTERLEAIIAGTVKLVGSSVENIVNAVCELLTDKQTYLRMSEAKNPYGDGYAAARIVNLISEMHFEKLPHSTAPQEVAKYEHIKKEEILL</sequence>
<dbReference type="SUPFAM" id="SSF53756">
    <property type="entry name" value="UDP-Glycosyltransferase/glycogen phosphorylase"/>
    <property type="match status" value="1"/>
</dbReference>
<dbReference type="PANTHER" id="PTHR43174">
    <property type="entry name" value="UDP-N-ACETYLGLUCOSAMINE 2-EPIMERASE"/>
    <property type="match status" value="1"/>
</dbReference>
<dbReference type="GO" id="GO:0008761">
    <property type="term" value="F:UDP-N-acetylglucosamine 2-epimerase activity"/>
    <property type="evidence" value="ECO:0007669"/>
    <property type="project" value="UniProtKB-EC"/>
</dbReference>
<proteinExistence type="inferred from homology"/>
<gene>
    <name evidence="7" type="primary">wecB_2</name>
    <name evidence="7" type="ORF">Ljam_1021</name>
</gene>
<evidence type="ECO:0000256" key="5">
    <source>
        <dbReference type="RuleBase" id="RU003513"/>
    </source>
</evidence>
<name>A0A0W0UG68_9GAMM</name>
<dbReference type="RefSeq" id="WP_065235525.1">
    <property type="nucleotide sequence ID" value="NZ_CAAAJF010000009.1"/>
</dbReference>
<keyword evidence="1 5" id="KW-0413">Isomerase</keyword>
<dbReference type="STRING" id="455.Ljam_1021"/>
<dbReference type="PATRIC" id="fig|455.5.peg.1083"/>
<comment type="caution">
    <text evidence="7">The sequence shown here is derived from an EMBL/GenBank/DDBJ whole genome shotgun (WGS) entry which is preliminary data.</text>
</comment>
<organism evidence="7 8">
    <name type="scientific">Legionella jamestowniensis</name>
    <dbReference type="NCBI Taxonomy" id="455"/>
    <lineage>
        <taxon>Bacteria</taxon>
        <taxon>Pseudomonadati</taxon>
        <taxon>Pseudomonadota</taxon>
        <taxon>Gammaproteobacteria</taxon>
        <taxon>Legionellales</taxon>
        <taxon>Legionellaceae</taxon>
        <taxon>Legionella</taxon>
    </lineage>
</organism>
<protein>
    <recommendedName>
        <fullName evidence="4">UDP-N-acetylglucosamine 2-epimerase (non-hydrolyzing)</fullName>
        <ecNumber evidence="4">5.1.3.14</ecNumber>
    </recommendedName>
</protein>
<dbReference type="InterPro" id="IPR029767">
    <property type="entry name" value="WecB-like"/>
</dbReference>
<dbReference type="Gene3D" id="3.40.50.2000">
    <property type="entry name" value="Glycogen Phosphorylase B"/>
    <property type="match status" value="2"/>
</dbReference>
<reference evidence="7 8" key="1">
    <citation type="submission" date="2015-11" db="EMBL/GenBank/DDBJ databases">
        <title>Genomic analysis of 38 Legionella species identifies large and diverse effector repertoires.</title>
        <authorList>
            <person name="Burstein D."/>
            <person name="Amaro F."/>
            <person name="Zusman T."/>
            <person name="Lifshitz Z."/>
            <person name="Cohen O."/>
            <person name="Gilbert J.A."/>
            <person name="Pupko T."/>
            <person name="Shuman H.A."/>
            <person name="Segal G."/>
        </authorList>
    </citation>
    <scope>NUCLEOTIDE SEQUENCE [LARGE SCALE GENOMIC DNA]</scope>
    <source>
        <strain evidence="7 8">JA-26-G1-E2</strain>
    </source>
</reference>
<dbReference type="CDD" id="cd03786">
    <property type="entry name" value="GTB_UDP-GlcNAc_2-Epimerase"/>
    <property type="match status" value="1"/>
</dbReference>
<evidence type="ECO:0000256" key="1">
    <source>
        <dbReference type="ARBA" id="ARBA00023235"/>
    </source>
</evidence>
<dbReference type="NCBIfam" id="TIGR00236">
    <property type="entry name" value="wecB"/>
    <property type="match status" value="1"/>
</dbReference>
<dbReference type="AlphaFoldDB" id="A0A0W0UG68"/>
<feature type="domain" description="UDP-N-acetylglucosamine 2-epimerase" evidence="6">
    <location>
        <begin position="25"/>
        <end position="370"/>
    </location>
</feature>
<accession>A0A0W0UG68</accession>
<evidence type="ECO:0000313" key="8">
    <source>
        <dbReference type="Proteomes" id="UP000054715"/>
    </source>
</evidence>
<dbReference type="EMBL" id="LNYG01000013">
    <property type="protein sequence ID" value="KTD06826.1"/>
    <property type="molecule type" value="Genomic_DNA"/>
</dbReference>
<dbReference type="Pfam" id="PF02350">
    <property type="entry name" value="Epimerase_2"/>
    <property type="match status" value="1"/>
</dbReference>
<dbReference type="EC" id="5.1.3.14" evidence="4"/>
<dbReference type="PANTHER" id="PTHR43174:SF2">
    <property type="entry name" value="UDP-N-ACETYLGLUCOSAMINE 2-EPIMERASE"/>
    <property type="match status" value="1"/>
</dbReference>